<evidence type="ECO:0000313" key="7">
    <source>
        <dbReference type="Proteomes" id="UP001408789"/>
    </source>
</evidence>
<dbReference type="PROSITE" id="PS50089">
    <property type="entry name" value="ZF_RING_2"/>
    <property type="match status" value="1"/>
</dbReference>
<sequence length="382" mass="42774">MIGSCNDSTQSFPKAICSICYEDLKPIVEDLQAISICGHVFHELCIQQRFGYSLKKKKKCPICKQKCSASNVTRLYFQSVGDSNDPNFSKKLQTHKEDPEELKLEIRRLEGKISRLNLALESRENDLINITDELSVCKEQLKTEALLKNEAMEQTNKINNLLNLKTHELDLECIKLQEKNIALAKELAALKLEKIQKMDITNEMKDNEVLRALKASNNTKDSLSIPNAVDLTRNEMCTPQDTIKEPDVHHKKTKRSRVTENTIKSNNKEGVISYILIDDDAPKVSISAESPSYYSVPQATNFAIADDDMACGNEIGQDKPLTNITKEVSLPDLISQEAAEVCFLAGLPGPDGTKRHLGKWCKKSRNKVFNASSISTQSSGDR</sequence>
<dbReference type="GO" id="GO:0008270">
    <property type="term" value="F:zinc ion binding"/>
    <property type="evidence" value="ECO:0007669"/>
    <property type="project" value="UniProtKB-KW"/>
</dbReference>
<dbReference type="Gene3D" id="3.30.40.10">
    <property type="entry name" value="Zinc/RING finger domain, C3HC4 (zinc finger)"/>
    <property type="match status" value="1"/>
</dbReference>
<dbReference type="Pfam" id="PF13445">
    <property type="entry name" value="zf-RING_UBOX"/>
    <property type="match status" value="1"/>
</dbReference>
<accession>A0AAP0GPT0</accession>
<comment type="caution">
    <text evidence="6">The sequence shown here is derived from an EMBL/GenBank/DDBJ whole genome shotgun (WGS) entry which is preliminary data.</text>
</comment>
<keyword evidence="2 4" id="KW-0863">Zinc-finger</keyword>
<keyword evidence="3" id="KW-0862">Zinc</keyword>
<dbReference type="PANTHER" id="PTHR47344">
    <property type="entry name" value="RING ZINC FINGER PROTEIN-RELATED"/>
    <property type="match status" value="1"/>
</dbReference>
<dbReference type="InterPro" id="IPR013083">
    <property type="entry name" value="Znf_RING/FYVE/PHD"/>
</dbReference>
<evidence type="ECO:0000256" key="4">
    <source>
        <dbReference type="PROSITE-ProRule" id="PRU00175"/>
    </source>
</evidence>
<dbReference type="InterPro" id="IPR027370">
    <property type="entry name" value="Znf-RING_euk"/>
</dbReference>
<dbReference type="PANTHER" id="PTHR47344:SF1">
    <property type="entry name" value="RING ZINC FINGER PROTEIN-RELATED"/>
    <property type="match status" value="1"/>
</dbReference>
<gene>
    <name evidence="6" type="ORF">SSX86_027246</name>
</gene>
<dbReference type="EMBL" id="JBCNJP010000025">
    <property type="protein sequence ID" value="KAK9056157.1"/>
    <property type="molecule type" value="Genomic_DNA"/>
</dbReference>
<dbReference type="CDD" id="cd16448">
    <property type="entry name" value="RING-H2"/>
    <property type="match status" value="1"/>
</dbReference>
<protein>
    <recommendedName>
        <fullName evidence="5">RING-type domain-containing protein</fullName>
    </recommendedName>
</protein>
<name>A0AAP0GPT0_9ASTR</name>
<feature type="domain" description="RING-type" evidence="5">
    <location>
        <begin position="17"/>
        <end position="64"/>
    </location>
</feature>
<evidence type="ECO:0000256" key="3">
    <source>
        <dbReference type="ARBA" id="ARBA00022833"/>
    </source>
</evidence>
<evidence type="ECO:0000313" key="6">
    <source>
        <dbReference type="EMBL" id="KAK9056157.1"/>
    </source>
</evidence>
<reference evidence="6 7" key="1">
    <citation type="submission" date="2024-04" db="EMBL/GenBank/DDBJ databases">
        <title>The reference genome of an endangered Asteraceae, Deinandra increscens subsp. villosa, native to the Central Coast of California.</title>
        <authorList>
            <person name="Guilliams M."/>
            <person name="Hasenstab-Lehman K."/>
            <person name="Meyer R."/>
            <person name="Mcevoy S."/>
        </authorList>
    </citation>
    <scope>NUCLEOTIDE SEQUENCE [LARGE SCALE GENOMIC DNA]</scope>
    <source>
        <tissue evidence="6">Leaf</tissue>
    </source>
</reference>
<proteinExistence type="predicted"/>
<dbReference type="Proteomes" id="UP001408789">
    <property type="component" value="Unassembled WGS sequence"/>
</dbReference>
<evidence type="ECO:0000256" key="2">
    <source>
        <dbReference type="ARBA" id="ARBA00022771"/>
    </source>
</evidence>
<keyword evidence="7" id="KW-1185">Reference proteome</keyword>
<organism evidence="6 7">
    <name type="scientific">Deinandra increscens subsp. villosa</name>
    <dbReference type="NCBI Taxonomy" id="3103831"/>
    <lineage>
        <taxon>Eukaryota</taxon>
        <taxon>Viridiplantae</taxon>
        <taxon>Streptophyta</taxon>
        <taxon>Embryophyta</taxon>
        <taxon>Tracheophyta</taxon>
        <taxon>Spermatophyta</taxon>
        <taxon>Magnoliopsida</taxon>
        <taxon>eudicotyledons</taxon>
        <taxon>Gunneridae</taxon>
        <taxon>Pentapetalae</taxon>
        <taxon>asterids</taxon>
        <taxon>campanulids</taxon>
        <taxon>Asterales</taxon>
        <taxon>Asteraceae</taxon>
        <taxon>Asteroideae</taxon>
        <taxon>Heliantheae alliance</taxon>
        <taxon>Madieae</taxon>
        <taxon>Madiinae</taxon>
        <taxon>Deinandra</taxon>
    </lineage>
</organism>
<keyword evidence="1" id="KW-0479">Metal-binding</keyword>
<dbReference type="InterPro" id="IPR001841">
    <property type="entry name" value="Znf_RING"/>
</dbReference>
<dbReference type="SUPFAM" id="SSF57850">
    <property type="entry name" value="RING/U-box"/>
    <property type="match status" value="1"/>
</dbReference>
<dbReference type="AlphaFoldDB" id="A0AAP0GPT0"/>
<evidence type="ECO:0000259" key="5">
    <source>
        <dbReference type="PROSITE" id="PS50089"/>
    </source>
</evidence>
<evidence type="ECO:0000256" key="1">
    <source>
        <dbReference type="ARBA" id="ARBA00022723"/>
    </source>
</evidence>
<dbReference type="SMART" id="SM00184">
    <property type="entry name" value="RING"/>
    <property type="match status" value="1"/>
</dbReference>